<dbReference type="EMBL" id="PNHQ01000010">
    <property type="protein sequence ID" value="PMC79687.1"/>
    <property type="molecule type" value="Genomic_DNA"/>
</dbReference>
<reference evidence="3 4" key="1">
    <citation type="submission" date="2017-09" db="EMBL/GenBank/DDBJ databases">
        <title>Bacterial strain isolated from the female urinary microbiota.</title>
        <authorList>
            <person name="Thomas-White K."/>
            <person name="Kumar N."/>
            <person name="Forster S."/>
            <person name="Putonti C."/>
            <person name="Lawley T."/>
            <person name="Wolfe A.J."/>
        </authorList>
    </citation>
    <scope>NUCLEOTIDE SEQUENCE [LARGE SCALE GENOMIC DNA]</scope>
    <source>
        <strain evidence="3 4">UMB0240</strain>
    </source>
</reference>
<dbReference type="InterPro" id="IPR036291">
    <property type="entry name" value="NAD(P)-bd_dom_sf"/>
</dbReference>
<evidence type="ECO:0000313" key="3">
    <source>
        <dbReference type="EMBL" id="PMC79687.1"/>
    </source>
</evidence>
<comment type="caution">
    <text evidence="3">The sequence shown here is derived from an EMBL/GenBank/DDBJ whole genome shotgun (WGS) entry which is preliminary data.</text>
</comment>
<proteinExistence type="predicted"/>
<dbReference type="OrthoDB" id="9815825at2"/>
<dbReference type="Gene3D" id="3.30.360.10">
    <property type="entry name" value="Dihydrodipicolinate Reductase, domain 2"/>
    <property type="match status" value="1"/>
</dbReference>
<dbReference type="PANTHER" id="PTHR43249">
    <property type="entry name" value="UDP-N-ACETYL-2-AMINO-2-DEOXY-D-GLUCURONATE OXIDASE"/>
    <property type="match status" value="1"/>
</dbReference>
<dbReference type="InterPro" id="IPR000683">
    <property type="entry name" value="Gfo/Idh/MocA-like_OxRdtase_N"/>
</dbReference>
<protein>
    <submittedName>
        <fullName evidence="3">Gfo/Idh/MocA family oxidoreductase</fullName>
    </submittedName>
</protein>
<evidence type="ECO:0000259" key="2">
    <source>
        <dbReference type="Pfam" id="PF22725"/>
    </source>
</evidence>
<dbReference type="SUPFAM" id="SSF55347">
    <property type="entry name" value="Glyceraldehyde-3-phosphate dehydrogenase-like, C-terminal domain"/>
    <property type="match status" value="1"/>
</dbReference>
<dbReference type="AlphaFoldDB" id="A0A2N6UDR2"/>
<dbReference type="Proteomes" id="UP000235701">
    <property type="component" value="Unassembled WGS sequence"/>
</dbReference>
<dbReference type="RefSeq" id="WP_102199174.1">
    <property type="nucleotide sequence ID" value="NZ_PNHQ01000010.1"/>
</dbReference>
<dbReference type="Pfam" id="PF22725">
    <property type="entry name" value="GFO_IDH_MocA_C3"/>
    <property type="match status" value="1"/>
</dbReference>
<dbReference type="SUPFAM" id="SSF51735">
    <property type="entry name" value="NAD(P)-binding Rossmann-fold domains"/>
    <property type="match status" value="1"/>
</dbReference>
<evidence type="ECO:0000259" key="1">
    <source>
        <dbReference type="Pfam" id="PF01408"/>
    </source>
</evidence>
<dbReference type="Pfam" id="PF01408">
    <property type="entry name" value="GFO_IDH_MocA"/>
    <property type="match status" value="1"/>
</dbReference>
<accession>A0A2N6UDR2</accession>
<feature type="domain" description="GFO/IDH/MocA-like oxidoreductase" evidence="2">
    <location>
        <begin position="136"/>
        <end position="261"/>
    </location>
</feature>
<feature type="domain" description="Gfo/Idh/MocA-like oxidoreductase N-terminal" evidence="1">
    <location>
        <begin position="7"/>
        <end position="124"/>
    </location>
</feature>
<name>A0A2N6UDR2_9LACT</name>
<organism evidence="3 4">
    <name type="scientific">Aerococcus viridans</name>
    <dbReference type="NCBI Taxonomy" id="1377"/>
    <lineage>
        <taxon>Bacteria</taxon>
        <taxon>Bacillati</taxon>
        <taxon>Bacillota</taxon>
        <taxon>Bacilli</taxon>
        <taxon>Lactobacillales</taxon>
        <taxon>Aerococcaceae</taxon>
        <taxon>Aerococcus</taxon>
    </lineage>
</organism>
<dbReference type="InterPro" id="IPR052515">
    <property type="entry name" value="Gfo/Idh/MocA_Oxidoreductase"/>
</dbReference>
<sequence length="390" mass="43701">MATENKIRFGIIGFGNQGSMYAKFITDGMVPSMAFVALADIDPAKREKVAELYPNVQLFDDYQAMIDSGQVDAVVTTVPHYLHPEMATYALSKGIHVLNEKPAGVYTKHVKELNEYAKTVDATYAIMFNQRNNPLYQKLKTILDNQEIGDIRRVNWIITTWWRPQAYYDQSEWRATWGGEGGGVLVNQAPHQLDLIQWLTGVPEAVTSRVQYGYQRDIAVEDQVHAIFEYENGATGVFVTSTNEIIGSDRLEIVGDKGMIVVDKSATATVYRLKESETAINQNMDVDGVVKLMTGQLPFETLYDVEVIEEENVWGQQHSGVLENFAQHILNGTPLIADGQEGINGVRLANAIHLSSWTGEKVSIPEFDDDQYLALLNERIAEEGKFETRS</sequence>
<keyword evidence="4" id="KW-1185">Reference proteome</keyword>
<dbReference type="PANTHER" id="PTHR43249:SF1">
    <property type="entry name" value="D-GLUCOSIDE 3-DEHYDROGENASE"/>
    <property type="match status" value="1"/>
</dbReference>
<dbReference type="InterPro" id="IPR055170">
    <property type="entry name" value="GFO_IDH_MocA-like_dom"/>
</dbReference>
<dbReference type="Gene3D" id="3.40.50.720">
    <property type="entry name" value="NAD(P)-binding Rossmann-like Domain"/>
    <property type="match status" value="1"/>
</dbReference>
<dbReference type="GO" id="GO:0000166">
    <property type="term" value="F:nucleotide binding"/>
    <property type="evidence" value="ECO:0007669"/>
    <property type="project" value="InterPro"/>
</dbReference>
<gene>
    <name evidence="3" type="ORF">CJ191_05065</name>
</gene>
<evidence type="ECO:0000313" key="4">
    <source>
        <dbReference type="Proteomes" id="UP000235701"/>
    </source>
</evidence>